<dbReference type="Proteomes" id="UP000652761">
    <property type="component" value="Unassembled WGS sequence"/>
</dbReference>
<organism evidence="3 4">
    <name type="scientific">Colocasia esculenta</name>
    <name type="common">Wild taro</name>
    <name type="synonym">Arum esculentum</name>
    <dbReference type="NCBI Taxonomy" id="4460"/>
    <lineage>
        <taxon>Eukaryota</taxon>
        <taxon>Viridiplantae</taxon>
        <taxon>Streptophyta</taxon>
        <taxon>Embryophyta</taxon>
        <taxon>Tracheophyta</taxon>
        <taxon>Spermatophyta</taxon>
        <taxon>Magnoliopsida</taxon>
        <taxon>Liliopsida</taxon>
        <taxon>Araceae</taxon>
        <taxon>Aroideae</taxon>
        <taxon>Colocasieae</taxon>
        <taxon>Colocasia</taxon>
    </lineage>
</organism>
<feature type="region of interest" description="Disordered" evidence="1">
    <location>
        <begin position="1"/>
        <end position="67"/>
    </location>
</feature>
<reference evidence="3" key="1">
    <citation type="submission" date="2017-07" db="EMBL/GenBank/DDBJ databases">
        <title>Taro Niue Genome Assembly and Annotation.</title>
        <authorList>
            <person name="Atibalentja N."/>
            <person name="Keating K."/>
            <person name="Fields C.J."/>
        </authorList>
    </citation>
    <scope>NUCLEOTIDE SEQUENCE</scope>
    <source>
        <strain evidence="3">Niue_2</strain>
        <tissue evidence="3">Leaf</tissue>
    </source>
</reference>
<feature type="compositionally biased region" description="Polar residues" evidence="1">
    <location>
        <begin position="154"/>
        <end position="165"/>
    </location>
</feature>
<dbReference type="GO" id="GO:0016787">
    <property type="term" value="F:hydrolase activity"/>
    <property type="evidence" value="ECO:0007669"/>
    <property type="project" value="UniProtKB-KW"/>
</dbReference>
<dbReference type="InterPro" id="IPR056890">
    <property type="entry name" value="UBA_DHX29-like"/>
</dbReference>
<feature type="compositionally biased region" description="Acidic residues" evidence="1">
    <location>
        <begin position="198"/>
        <end position="207"/>
    </location>
</feature>
<accession>A0A843U3Q5</accession>
<evidence type="ECO:0000259" key="2">
    <source>
        <dbReference type="Pfam" id="PF24899"/>
    </source>
</evidence>
<feature type="compositionally biased region" description="Basic residues" evidence="1">
    <location>
        <begin position="1"/>
        <end position="16"/>
    </location>
</feature>
<sequence length="626" mass="69886">MAPKKKPPQQKQKHAGKAGNPQRSGSKAAPKLQISAENERRLRRLLMNTERPAPAAAPDANESISREQKARKLRSIYDKLSLEGFTSKQIERALSALAEGATFESALDWLCFNLPGDELPLKFSSSGSMTTVREERERSIKVISRAQDDWVPNHPSNEISEQKSGLSIRIKGKQEESLMDLGEPSQADWIKQYVKQQEEEEQEEEEEKEKQPEKESDDNLRGSSIIKEYHLARLAALEAKRKGDKKSQEHLSSIIRKLKQEMTSLGLSDEVKPGELYQFDSAAVSIDNTQISAACKHFDSEPQCDEHSLPHDSTFESSIVACENVGDPCSFRERECAVDSSVILDTVDLGSEKEEPDIPELDDLFCEDAASAVLPAEIVKLQKKDKGLQFAHGETLKNFDALWRKGDPARIPKSVLQKVCQQLGWEAPKYNKLSERESKCLYSVSILRTTTGRGKSRKVGGLITLQLSDQDQSLGSVEDAQNKVAAFALYQLFPDLPVHELLIEPYSSCVRKWREGMRHVKDAESTLLKQELEKRKKMPNYMGYWSTCPASTWCLPALPFWVARRSVTLPVSRDSLSLIVCATCSPLSEHPHPVAVYCPSLPCHLECHPAAPPSTNLATAAEGRLG</sequence>
<feature type="region of interest" description="Disordered" evidence="1">
    <location>
        <begin position="194"/>
        <end position="222"/>
    </location>
</feature>
<evidence type="ECO:0000313" key="4">
    <source>
        <dbReference type="Proteomes" id="UP000652761"/>
    </source>
</evidence>
<dbReference type="EMBL" id="NMUH01000390">
    <property type="protein sequence ID" value="MQL78258.1"/>
    <property type="molecule type" value="Genomic_DNA"/>
</dbReference>
<gene>
    <name evidence="3" type="ORF">Taro_010681</name>
</gene>
<dbReference type="GO" id="GO:0004386">
    <property type="term" value="F:helicase activity"/>
    <property type="evidence" value="ECO:0007669"/>
    <property type="project" value="UniProtKB-KW"/>
</dbReference>
<evidence type="ECO:0000313" key="3">
    <source>
        <dbReference type="EMBL" id="MQL78258.1"/>
    </source>
</evidence>
<proteinExistence type="predicted"/>
<feature type="domain" description="ATP-dependent RNA helicase DHX29-like UBA" evidence="2">
    <location>
        <begin position="72"/>
        <end position="124"/>
    </location>
</feature>
<keyword evidence="4" id="KW-1185">Reference proteome</keyword>
<feature type="compositionally biased region" description="Basic and acidic residues" evidence="1">
    <location>
        <begin position="208"/>
        <end position="220"/>
    </location>
</feature>
<comment type="caution">
    <text evidence="3">The sequence shown here is derived from an EMBL/GenBank/DDBJ whole genome shotgun (WGS) entry which is preliminary data.</text>
</comment>
<dbReference type="AlphaFoldDB" id="A0A843U3Q5"/>
<dbReference type="Pfam" id="PF24899">
    <property type="entry name" value="UBA_DHX29"/>
    <property type="match status" value="1"/>
</dbReference>
<protein>
    <recommendedName>
        <fullName evidence="2">ATP-dependent RNA helicase DHX29-like UBA domain-containing protein</fullName>
    </recommendedName>
</protein>
<feature type="region of interest" description="Disordered" evidence="1">
    <location>
        <begin position="147"/>
        <end position="166"/>
    </location>
</feature>
<evidence type="ECO:0000256" key="1">
    <source>
        <dbReference type="SAM" id="MobiDB-lite"/>
    </source>
</evidence>
<dbReference type="OrthoDB" id="5600252at2759"/>
<name>A0A843U3Q5_COLES</name>